<gene>
    <name evidence="1" type="ORF">C2L64_50490</name>
</gene>
<proteinExistence type="predicted"/>
<dbReference type="AlphaFoldDB" id="A0AAJ5BPE2"/>
<evidence type="ECO:0000313" key="1">
    <source>
        <dbReference type="EMBL" id="AUT76762.1"/>
    </source>
</evidence>
<dbReference type="RefSeq" id="WP_007741376.1">
    <property type="nucleotide sequence ID" value="NZ_CP024940.1"/>
</dbReference>
<accession>A0AAJ5BPE2</accession>
<protein>
    <submittedName>
        <fullName evidence="1">Uncharacterized protein</fullName>
    </submittedName>
</protein>
<dbReference type="KEGG" id="phs:C2L64_50490"/>
<reference evidence="1 2" key="1">
    <citation type="submission" date="2018-01" db="EMBL/GenBank/DDBJ databases">
        <title>Species boundaries and ecological features among Paraburkholderia terrae DSMZ17804T, P. hospita DSMZ17164T and P. caribensis DSMZ13236T.</title>
        <authorList>
            <person name="Pratama A.A."/>
        </authorList>
    </citation>
    <scope>NUCLEOTIDE SEQUENCE [LARGE SCALE GENOMIC DNA]</scope>
    <source>
        <strain evidence="1 2">DSM 17164</strain>
    </source>
</reference>
<dbReference type="Proteomes" id="UP000236649">
    <property type="component" value="Chromosome 5"/>
</dbReference>
<organism evidence="1 2">
    <name type="scientific">Paraburkholderia hospita</name>
    <dbReference type="NCBI Taxonomy" id="169430"/>
    <lineage>
        <taxon>Bacteria</taxon>
        <taxon>Pseudomonadati</taxon>
        <taxon>Pseudomonadota</taxon>
        <taxon>Betaproteobacteria</taxon>
        <taxon>Burkholderiales</taxon>
        <taxon>Burkholderiaceae</taxon>
        <taxon>Paraburkholderia</taxon>
    </lineage>
</organism>
<name>A0AAJ5BPE2_9BURK</name>
<evidence type="ECO:0000313" key="2">
    <source>
        <dbReference type="Proteomes" id="UP000236649"/>
    </source>
</evidence>
<dbReference type="EMBL" id="CP026109">
    <property type="protein sequence ID" value="AUT76762.1"/>
    <property type="molecule type" value="Genomic_DNA"/>
</dbReference>
<sequence length="83" mass="9136">MKSEVYRFVYTRSQGLKRSYDVTINVARLDSGIFEYSAWVHYEGAFKGNGLIFPIASSNADDAAAEARGRIGDDIEQLAGVAE</sequence>